<dbReference type="EMBL" id="CM046396">
    <property type="protein sequence ID" value="KAI8539303.1"/>
    <property type="molecule type" value="Genomic_DNA"/>
</dbReference>
<reference evidence="1" key="1">
    <citation type="submission" date="2022-02" db="EMBL/GenBank/DDBJ databases">
        <title>Plant Genome Project.</title>
        <authorList>
            <person name="Zhang R.-G."/>
        </authorList>
    </citation>
    <scope>NUCLEOTIDE SEQUENCE</scope>
    <source>
        <strain evidence="1">AT1</strain>
    </source>
</reference>
<sequence>MNKSFLTCFAFLVLLLSISSGVPGAYAARRLELEPPQYCTTDAQCRTVLHPAFKCVDGKCKCPKGVICLDQPPL</sequence>
<proteinExistence type="predicted"/>
<accession>A0ACC0MG17</accession>
<name>A0ACC0MG17_RHOML</name>
<keyword evidence="2" id="KW-1185">Reference proteome</keyword>
<evidence type="ECO:0000313" key="2">
    <source>
        <dbReference type="Proteomes" id="UP001062846"/>
    </source>
</evidence>
<organism evidence="1 2">
    <name type="scientific">Rhododendron molle</name>
    <name type="common">Chinese azalea</name>
    <name type="synonym">Azalea mollis</name>
    <dbReference type="NCBI Taxonomy" id="49168"/>
    <lineage>
        <taxon>Eukaryota</taxon>
        <taxon>Viridiplantae</taxon>
        <taxon>Streptophyta</taxon>
        <taxon>Embryophyta</taxon>
        <taxon>Tracheophyta</taxon>
        <taxon>Spermatophyta</taxon>
        <taxon>Magnoliopsida</taxon>
        <taxon>eudicotyledons</taxon>
        <taxon>Gunneridae</taxon>
        <taxon>Pentapetalae</taxon>
        <taxon>asterids</taxon>
        <taxon>Ericales</taxon>
        <taxon>Ericaceae</taxon>
        <taxon>Ericoideae</taxon>
        <taxon>Rhodoreae</taxon>
        <taxon>Rhododendron</taxon>
    </lineage>
</organism>
<comment type="caution">
    <text evidence="1">The sequence shown here is derived from an EMBL/GenBank/DDBJ whole genome shotgun (WGS) entry which is preliminary data.</text>
</comment>
<dbReference type="Proteomes" id="UP001062846">
    <property type="component" value="Chromosome 9"/>
</dbReference>
<gene>
    <name evidence="1" type="ORF">RHMOL_Rhmol09G0171200</name>
</gene>
<protein>
    <submittedName>
        <fullName evidence="1">Uncharacterized protein</fullName>
    </submittedName>
</protein>
<evidence type="ECO:0000313" key="1">
    <source>
        <dbReference type="EMBL" id="KAI8539303.1"/>
    </source>
</evidence>